<evidence type="ECO:0000256" key="1">
    <source>
        <dbReference type="SAM" id="MobiDB-lite"/>
    </source>
</evidence>
<dbReference type="AlphaFoldDB" id="A0A9Q5ZGH5"/>
<dbReference type="GeneID" id="57094321"/>
<proteinExistence type="predicted"/>
<feature type="region of interest" description="Disordered" evidence="1">
    <location>
        <begin position="159"/>
        <end position="179"/>
    </location>
</feature>
<dbReference type="Proteomes" id="UP000222310">
    <property type="component" value="Unassembled WGS sequence"/>
</dbReference>
<name>A0A9Q5ZGH5_NOSLI</name>
<sequence length="194" mass="21960">MKNITCLKSADARIQQRVTVRHTPGMNADMSMDARQAIAPKKQHFTGVKTSKSVANGQYSKESSNFTQYRVVFYKYLPNQVFRRDCKTGLEVPILEKIQGEWFPCEGIVLTQNEINQMRPFAGAAGIDVDGTIARKRPLQSASKGTANYGGSYTYRCPQTNDPMANRRQHRKDKKQASKMRSLIANIKIENVKR</sequence>
<gene>
    <name evidence="2" type="ORF">VF08_03245</name>
</gene>
<dbReference type="EMBL" id="LAHD01000005">
    <property type="protein sequence ID" value="PHK06761.1"/>
    <property type="molecule type" value="Genomic_DNA"/>
</dbReference>
<evidence type="ECO:0000313" key="3">
    <source>
        <dbReference type="Proteomes" id="UP000222310"/>
    </source>
</evidence>
<accession>A0A9Q5ZGH5</accession>
<reference evidence="2 3" key="1">
    <citation type="submission" date="2015-02" db="EMBL/GenBank/DDBJ databases">
        <title>Nostoc linckia genome annotation.</title>
        <authorList>
            <person name="Zhou Z."/>
        </authorList>
    </citation>
    <scope>NUCLEOTIDE SEQUENCE [LARGE SCALE GENOMIC DNA]</scope>
    <source>
        <strain evidence="3">z8</strain>
    </source>
</reference>
<evidence type="ECO:0000313" key="2">
    <source>
        <dbReference type="EMBL" id="PHK06761.1"/>
    </source>
</evidence>
<protein>
    <submittedName>
        <fullName evidence="2">Uncharacterized protein</fullName>
    </submittedName>
</protein>
<feature type="compositionally biased region" description="Basic residues" evidence="1">
    <location>
        <begin position="167"/>
        <end position="178"/>
    </location>
</feature>
<organism evidence="2 3">
    <name type="scientific">Nostoc linckia z8</name>
    <dbReference type="NCBI Taxonomy" id="1628746"/>
    <lineage>
        <taxon>Bacteria</taxon>
        <taxon>Bacillati</taxon>
        <taxon>Cyanobacteriota</taxon>
        <taxon>Cyanophyceae</taxon>
        <taxon>Nostocales</taxon>
        <taxon>Nostocaceae</taxon>
        <taxon>Nostoc</taxon>
    </lineage>
</organism>
<comment type="caution">
    <text evidence="2">The sequence shown here is derived from an EMBL/GenBank/DDBJ whole genome shotgun (WGS) entry which is preliminary data.</text>
</comment>
<dbReference type="RefSeq" id="WP_099066547.1">
    <property type="nucleotide sequence ID" value="NZ_LAHD01000005.1"/>
</dbReference>